<dbReference type="Gene3D" id="1.25.40.10">
    <property type="entry name" value="Tetratricopeptide repeat domain"/>
    <property type="match status" value="1"/>
</dbReference>
<dbReference type="Pfam" id="PF13424">
    <property type="entry name" value="TPR_12"/>
    <property type="match status" value="1"/>
</dbReference>
<reference evidence="1 2" key="1">
    <citation type="submission" date="2024-06" db="EMBL/GenBank/DDBJ databases">
        <title>The Natural Products Discovery Center: Release of the First 8490 Sequenced Strains for Exploring Actinobacteria Biosynthetic Diversity.</title>
        <authorList>
            <person name="Kalkreuter E."/>
            <person name="Kautsar S.A."/>
            <person name="Yang D."/>
            <person name="Bader C.D."/>
            <person name="Teijaro C.N."/>
            <person name="Fluegel L."/>
            <person name="Davis C.M."/>
            <person name="Simpson J.R."/>
            <person name="Lauterbach L."/>
            <person name="Steele A.D."/>
            <person name="Gui C."/>
            <person name="Meng S."/>
            <person name="Li G."/>
            <person name="Viehrig K."/>
            <person name="Ye F."/>
            <person name="Su P."/>
            <person name="Kiefer A.F."/>
            <person name="Nichols A."/>
            <person name="Cepeda A.J."/>
            <person name="Yan W."/>
            <person name="Fan B."/>
            <person name="Jiang Y."/>
            <person name="Adhikari A."/>
            <person name="Zheng C.-J."/>
            <person name="Schuster L."/>
            <person name="Cowan T.M."/>
            <person name="Smanski M.J."/>
            <person name="Chevrette M.G."/>
            <person name="De Carvalho L.P.S."/>
            <person name="Shen B."/>
        </authorList>
    </citation>
    <scope>NUCLEOTIDE SEQUENCE [LARGE SCALE GENOMIC DNA]</scope>
    <source>
        <strain evidence="1 2">NPDC019434</strain>
    </source>
</reference>
<evidence type="ECO:0000313" key="1">
    <source>
        <dbReference type="EMBL" id="MEU2120824.1"/>
    </source>
</evidence>
<gene>
    <name evidence="1" type="ORF">ABZ507_03245</name>
</gene>
<evidence type="ECO:0000313" key="2">
    <source>
        <dbReference type="Proteomes" id="UP001550535"/>
    </source>
</evidence>
<proteinExistence type="predicted"/>
<protein>
    <submittedName>
        <fullName evidence="1">Tetratricopeptide repeat protein</fullName>
    </submittedName>
</protein>
<dbReference type="RefSeq" id="WP_357990084.1">
    <property type="nucleotide sequence ID" value="NZ_JBEYBR010000004.1"/>
</dbReference>
<dbReference type="Proteomes" id="UP001550535">
    <property type="component" value="Unassembled WGS sequence"/>
</dbReference>
<comment type="caution">
    <text evidence="1">The sequence shown here is derived from an EMBL/GenBank/DDBJ whole genome shotgun (WGS) entry which is preliminary data.</text>
</comment>
<dbReference type="InterPro" id="IPR011990">
    <property type="entry name" value="TPR-like_helical_dom_sf"/>
</dbReference>
<keyword evidence="2" id="KW-1185">Reference proteome</keyword>
<organism evidence="1 2">
    <name type="scientific">Nocardia niwae</name>
    <dbReference type="NCBI Taxonomy" id="626084"/>
    <lineage>
        <taxon>Bacteria</taxon>
        <taxon>Bacillati</taxon>
        <taxon>Actinomycetota</taxon>
        <taxon>Actinomycetes</taxon>
        <taxon>Mycobacteriales</taxon>
        <taxon>Nocardiaceae</taxon>
        <taxon>Nocardia</taxon>
    </lineage>
</organism>
<accession>A0ABV2X4J7</accession>
<name>A0ABV2X4J7_9NOCA</name>
<dbReference type="EMBL" id="JBEYBR010000004">
    <property type="protein sequence ID" value="MEU2120824.1"/>
    <property type="molecule type" value="Genomic_DNA"/>
</dbReference>
<sequence>MGRAGEAIQLYEQVLADADRVLGPDHQLTAIVRNKFAQALFPRTG</sequence>